<feature type="signal peptide" evidence="1">
    <location>
        <begin position="1"/>
        <end position="16"/>
    </location>
</feature>
<dbReference type="RefSeq" id="XP_040710139.1">
    <property type="nucleotide sequence ID" value="XM_040864921.1"/>
</dbReference>
<reference evidence="2 3" key="1">
    <citation type="submission" date="2016-07" db="EMBL/GenBank/DDBJ databases">
        <title>Pervasive Adenine N6-methylation of Active Genes in Fungi.</title>
        <authorList>
            <consortium name="DOE Joint Genome Institute"/>
            <person name="Mondo S.J."/>
            <person name="Dannebaum R.O."/>
            <person name="Kuo R.C."/>
            <person name="Labutti K."/>
            <person name="Haridas S."/>
            <person name="Kuo A."/>
            <person name="Salamov A."/>
            <person name="Ahrendt S.R."/>
            <person name="Lipzen A."/>
            <person name="Sullivan W."/>
            <person name="Andreopoulos W.B."/>
            <person name="Clum A."/>
            <person name="Lindquist E."/>
            <person name="Daum C."/>
            <person name="Ramamoorthy G.K."/>
            <person name="Gryganskyi A."/>
            <person name="Culley D."/>
            <person name="Magnuson J.K."/>
            <person name="James T.Y."/>
            <person name="O'Malley M.A."/>
            <person name="Stajich J.E."/>
            <person name="Spatafora J.W."/>
            <person name="Visel A."/>
            <person name="Grigoriev I.V."/>
        </authorList>
    </citation>
    <scope>NUCLEOTIDE SEQUENCE [LARGE SCALE GENOMIC DNA]</scope>
    <source>
        <strain evidence="2 3">CBS 129021</strain>
    </source>
</reference>
<keyword evidence="1" id="KW-0732">Signal</keyword>
<evidence type="ECO:0000313" key="3">
    <source>
        <dbReference type="Proteomes" id="UP000193689"/>
    </source>
</evidence>
<dbReference type="GeneID" id="63781133"/>
<dbReference type="EMBL" id="MCFJ01000023">
    <property type="protein sequence ID" value="ORY56422.1"/>
    <property type="molecule type" value="Genomic_DNA"/>
</dbReference>
<proteinExistence type="predicted"/>
<dbReference type="AlphaFoldDB" id="A0A1Y2DAX9"/>
<organism evidence="2 3">
    <name type="scientific">Pseudomassariella vexata</name>
    <dbReference type="NCBI Taxonomy" id="1141098"/>
    <lineage>
        <taxon>Eukaryota</taxon>
        <taxon>Fungi</taxon>
        <taxon>Dikarya</taxon>
        <taxon>Ascomycota</taxon>
        <taxon>Pezizomycotina</taxon>
        <taxon>Sordariomycetes</taxon>
        <taxon>Xylariomycetidae</taxon>
        <taxon>Amphisphaeriales</taxon>
        <taxon>Pseudomassariaceae</taxon>
        <taxon>Pseudomassariella</taxon>
    </lineage>
</organism>
<protein>
    <recommendedName>
        <fullName evidence="4">Secreted protein</fullName>
    </recommendedName>
</protein>
<comment type="caution">
    <text evidence="2">The sequence shown here is derived from an EMBL/GenBank/DDBJ whole genome shotgun (WGS) entry which is preliminary data.</text>
</comment>
<evidence type="ECO:0008006" key="4">
    <source>
        <dbReference type="Google" id="ProtNLM"/>
    </source>
</evidence>
<evidence type="ECO:0000256" key="1">
    <source>
        <dbReference type="SAM" id="SignalP"/>
    </source>
</evidence>
<accession>A0A1Y2DAX9</accession>
<name>A0A1Y2DAX9_9PEZI</name>
<dbReference type="Proteomes" id="UP000193689">
    <property type="component" value="Unassembled WGS sequence"/>
</dbReference>
<feature type="chain" id="PRO_5013118867" description="Secreted protein" evidence="1">
    <location>
        <begin position="17"/>
        <end position="262"/>
    </location>
</feature>
<dbReference type="InParanoid" id="A0A1Y2DAX9"/>
<evidence type="ECO:0000313" key="2">
    <source>
        <dbReference type="EMBL" id="ORY56422.1"/>
    </source>
</evidence>
<keyword evidence="3" id="KW-1185">Reference proteome</keyword>
<gene>
    <name evidence="2" type="ORF">BCR38DRAFT_505393</name>
</gene>
<dbReference type="OrthoDB" id="5243723at2759"/>
<sequence length="262" mass="27778">MRSLFVLVTLTTGAFAQMGAVGLFGILMKKLDNSPQGQCHQLSLFTNIIDLANNPKVVDALTGGDPSKAQMSQALVSILNAQMDPIKANKATVDNCQPTIATDNEVTDCLESQAVTQLNNILANQTAVDAMTKSNPQNVDMLKKLSAALDDKAKAVKANATESGFCDSTVDVRCIGQKIMTQFVKLASDDAALNAHFANNATQVQQFKDGAAKAQTRLDEQRKDEKLTGVCGKMPNILPIDIGSVTLDDLPSGMGIGMGMGM</sequence>